<dbReference type="Proteomes" id="UP000241362">
    <property type="component" value="Unassembled WGS sequence"/>
</dbReference>
<name>A0A2T4J6Y8_FUSBL</name>
<dbReference type="EMBL" id="PZKE01000013">
    <property type="protein sequence ID" value="PTE13587.1"/>
    <property type="molecule type" value="Genomic_DNA"/>
</dbReference>
<accession>A0A2T4J6Y8</accession>
<evidence type="ECO:0000313" key="1">
    <source>
        <dbReference type="EMBL" id="PTE13587.1"/>
    </source>
</evidence>
<comment type="caution">
    <text evidence="1">The sequence shown here is derived from an EMBL/GenBank/DDBJ whole genome shotgun (WGS) entry which is preliminary data.</text>
</comment>
<organism evidence="1 2">
    <name type="scientific">Fuscovulum blasticum DSM 2131</name>
    <dbReference type="NCBI Taxonomy" id="1188250"/>
    <lineage>
        <taxon>Bacteria</taxon>
        <taxon>Pseudomonadati</taxon>
        <taxon>Pseudomonadota</taxon>
        <taxon>Alphaproteobacteria</taxon>
        <taxon>Rhodobacterales</taxon>
        <taxon>Paracoccaceae</taxon>
        <taxon>Pseudogemmobacter</taxon>
    </lineage>
</organism>
<dbReference type="AlphaFoldDB" id="A0A2T4J6Y8"/>
<sequence length="150" mass="16257">MGGLARHAAALGALSAVITALAAVLALIIIPWQLAATDRIQRGQTAREIYREFLALTVNKPELAVADWCAIRDSRDGAAYEAYVDFLLYTAEQALDTGPDWEAPMREHLADHLPFLCSRPDLTQFSDPLAALLTGLRKGCKAVPTCPDPL</sequence>
<proteinExistence type="predicted"/>
<reference evidence="1 2" key="1">
    <citation type="submission" date="2018-03" db="EMBL/GenBank/DDBJ databases">
        <title>Rhodobacter blasticus.</title>
        <authorList>
            <person name="Meyer T.E."/>
            <person name="Miller S."/>
            <person name="Lodha T."/>
            <person name="Gandham S."/>
            <person name="Chintalapati S."/>
            <person name="Chintalapati V.R."/>
        </authorList>
    </citation>
    <scope>NUCLEOTIDE SEQUENCE [LARGE SCALE GENOMIC DNA]</scope>
    <source>
        <strain evidence="1 2">DSM 2131</strain>
    </source>
</reference>
<protein>
    <submittedName>
        <fullName evidence="1">Uncharacterized protein</fullName>
    </submittedName>
</protein>
<evidence type="ECO:0000313" key="2">
    <source>
        <dbReference type="Proteomes" id="UP000241362"/>
    </source>
</evidence>
<keyword evidence="2" id="KW-1185">Reference proteome</keyword>
<gene>
    <name evidence="1" type="ORF">C5F44_13620</name>
</gene>
<dbReference type="RefSeq" id="WP_107674088.1">
    <property type="nucleotide sequence ID" value="NZ_PZKE01000013.1"/>
</dbReference>